<feature type="transmembrane region" description="Helical" evidence="6">
    <location>
        <begin position="108"/>
        <end position="127"/>
    </location>
</feature>
<feature type="transmembrane region" description="Helical" evidence="6">
    <location>
        <begin position="279"/>
        <end position="301"/>
    </location>
</feature>
<dbReference type="Pfam" id="PF02653">
    <property type="entry name" value="BPD_transp_2"/>
    <property type="match status" value="1"/>
</dbReference>
<evidence type="ECO:0000313" key="8">
    <source>
        <dbReference type="Proteomes" id="UP000035760"/>
    </source>
</evidence>
<organism evidence="7 8">
    <name type="scientific">Candidatus Competibacter denitrificans Run_A_D11</name>
    <dbReference type="NCBI Taxonomy" id="1400863"/>
    <lineage>
        <taxon>Bacteria</taxon>
        <taxon>Pseudomonadati</taxon>
        <taxon>Pseudomonadota</taxon>
        <taxon>Gammaproteobacteria</taxon>
        <taxon>Candidatus Competibacteraceae</taxon>
        <taxon>Candidatus Competibacter</taxon>
    </lineage>
</organism>
<dbReference type="AlphaFoldDB" id="W6MAB4"/>
<reference evidence="7" key="2">
    <citation type="submission" date="2014-03" db="EMBL/GenBank/DDBJ databases">
        <title>Candidatus Competibacter-lineage genomes retrieved from metagenomes reveal functional metabolic diversity.</title>
        <authorList>
            <person name="McIlroy S.J."/>
            <person name="Albertsen M."/>
            <person name="Andresen E.K."/>
            <person name="Saunders A.M."/>
            <person name="Kristiansen R."/>
            <person name="Stokholm-Bjerregaard M."/>
            <person name="Nielsen K.L."/>
            <person name="Nielsen P.H."/>
        </authorList>
    </citation>
    <scope>NUCLEOTIDE SEQUENCE</scope>
    <source>
        <strain evidence="7">Run_A_D11</strain>
    </source>
</reference>
<keyword evidence="2" id="KW-1003">Cell membrane</keyword>
<feature type="transmembrane region" description="Helical" evidence="6">
    <location>
        <begin position="53"/>
        <end position="71"/>
    </location>
</feature>
<feature type="transmembrane region" description="Helical" evidence="6">
    <location>
        <begin position="77"/>
        <end position="96"/>
    </location>
</feature>
<evidence type="ECO:0000256" key="5">
    <source>
        <dbReference type="ARBA" id="ARBA00023136"/>
    </source>
</evidence>
<dbReference type="GO" id="GO:0015658">
    <property type="term" value="F:branched-chain amino acid transmembrane transporter activity"/>
    <property type="evidence" value="ECO:0007669"/>
    <property type="project" value="InterPro"/>
</dbReference>
<dbReference type="InterPro" id="IPR043428">
    <property type="entry name" value="LivM-like"/>
</dbReference>
<keyword evidence="3 6" id="KW-0812">Transmembrane</keyword>
<dbReference type="OrthoDB" id="9034298at2"/>
<evidence type="ECO:0000256" key="3">
    <source>
        <dbReference type="ARBA" id="ARBA00022692"/>
    </source>
</evidence>
<dbReference type="PANTHER" id="PTHR30482:SF18">
    <property type="entry name" value="BRANCHED AMINO ACID TRANSPORT SYSTEM PERMEASE"/>
    <property type="match status" value="1"/>
</dbReference>
<protein>
    <submittedName>
        <fullName evidence="7">Inner-membrane translocator</fullName>
    </submittedName>
</protein>
<dbReference type="InterPro" id="IPR001851">
    <property type="entry name" value="ABC_transp_permease"/>
</dbReference>
<evidence type="ECO:0000256" key="4">
    <source>
        <dbReference type="ARBA" id="ARBA00022989"/>
    </source>
</evidence>
<evidence type="ECO:0000256" key="2">
    <source>
        <dbReference type="ARBA" id="ARBA00022475"/>
    </source>
</evidence>
<keyword evidence="8" id="KW-1185">Reference proteome</keyword>
<gene>
    <name evidence="7" type="ORF">BN873_610051</name>
</gene>
<comment type="caution">
    <text evidence="7">The sequence shown here is derived from an EMBL/GenBank/DDBJ whole genome shotgun (WGS) entry which is preliminary data.</text>
</comment>
<evidence type="ECO:0000256" key="1">
    <source>
        <dbReference type="ARBA" id="ARBA00004429"/>
    </source>
</evidence>
<evidence type="ECO:0000256" key="6">
    <source>
        <dbReference type="SAM" id="Phobius"/>
    </source>
</evidence>
<feature type="transmembrane region" description="Helical" evidence="6">
    <location>
        <begin position="25"/>
        <end position="46"/>
    </location>
</feature>
<feature type="transmembrane region" description="Helical" evidence="6">
    <location>
        <begin position="156"/>
        <end position="175"/>
    </location>
</feature>
<dbReference type="CDD" id="cd06581">
    <property type="entry name" value="TM_PBP1_LivM_like"/>
    <property type="match status" value="1"/>
</dbReference>
<dbReference type="Proteomes" id="UP000035760">
    <property type="component" value="Unassembled WGS sequence"/>
</dbReference>
<evidence type="ECO:0000313" key="7">
    <source>
        <dbReference type="EMBL" id="CDI03654.1"/>
    </source>
</evidence>
<comment type="subcellular location">
    <subcellularLocation>
        <location evidence="1">Cell inner membrane</location>
        <topology evidence="1">Multi-pass membrane protein</topology>
    </subcellularLocation>
</comment>
<proteinExistence type="predicted"/>
<dbReference type="GO" id="GO:0005886">
    <property type="term" value="C:plasma membrane"/>
    <property type="evidence" value="ECO:0007669"/>
    <property type="project" value="UniProtKB-SubCell"/>
</dbReference>
<dbReference type="PANTHER" id="PTHR30482">
    <property type="entry name" value="HIGH-AFFINITY BRANCHED-CHAIN AMINO ACID TRANSPORT SYSTEM PERMEASE"/>
    <property type="match status" value="1"/>
</dbReference>
<keyword evidence="5 6" id="KW-0472">Membrane</keyword>
<dbReference type="STRING" id="1400863.BN873_610051"/>
<feature type="transmembrane region" description="Helical" evidence="6">
    <location>
        <begin position="243"/>
        <end position="267"/>
    </location>
</feature>
<dbReference type="EMBL" id="CBTJ020000071">
    <property type="protein sequence ID" value="CDI03654.1"/>
    <property type="molecule type" value="Genomic_DNA"/>
</dbReference>
<name>W6MAB4_9GAMM</name>
<sequence length="321" mass="34172">MRLAGFYLFALGVALLPILFPDNYFVIVVGASAGLHVILAVGLNLLMGYAGQISLGHAAFFGMGAYASAILTTRFGWPSLLALAAGLLATGALAWLFARPILRLRGHYLAMATLGFGVIVHVILVQATQWTGGPDGLSGIPALNLLGWRVDGDEQWYGVIMAAMLLVVWLTLNLVDSQVGRALRAVHGSEFAAQMMGVDTGRAKTQVFVISALFAAFAGSLFAHQQAFVSPDSFNLTVSVELVTMVVLGGLASTFGAVCGAIALTLLQQGLVVFEDYEMLIHGALLMAVMIFMPQGLFVGLSQAARRVRHRLKRRQPLPST</sequence>
<reference evidence="7" key="1">
    <citation type="submission" date="2013-07" db="EMBL/GenBank/DDBJ databases">
        <authorList>
            <person name="McIlroy S."/>
        </authorList>
    </citation>
    <scope>NUCLEOTIDE SEQUENCE [LARGE SCALE GENOMIC DNA]</scope>
    <source>
        <strain evidence="7">Run_A_D11</strain>
    </source>
</reference>
<accession>W6MAB4</accession>
<keyword evidence="4 6" id="KW-1133">Transmembrane helix</keyword>
<dbReference type="RefSeq" id="WP_048674531.1">
    <property type="nucleotide sequence ID" value="NZ_CBTJ020000071.1"/>
</dbReference>